<dbReference type="EMBL" id="CAKKNE010000001">
    <property type="protein sequence ID" value="CAH0365009.1"/>
    <property type="molecule type" value="Genomic_DNA"/>
</dbReference>
<evidence type="ECO:0000313" key="3">
    <source>
        <dbReference type="EMBL" id="CAH0365009.1"/>
    </source>
</evidence>
<feature type="compositionally biased region" description="Acidic residues" evidence="1">
    <location>
        <begin position="285"/>
        <end position="296"/>
    </location>
</feature>
<organism evidence="3 4">
    <name type="scientific">Pelagomonas calceolata</name>
    <dbReference type="NCBI Taxonomy" id="35677"/>
    <lineage>
        <taxon>Eukaryota</taxon>
        <taxon>Sar</taxon>
        <taxon>Stramenopiles</taxon>
        <taxon>Ochrophyta</taxon>
        <taxon>Pelagophyceae</taxon>
        <taxon>Pelagomonadales</taxon>
        <taxon>Pelagomonadaceae</taxon>
        <taxon>Pelagomonas</taxon>
    </lineage>
</organism>
<dbReference type="Proteomes" id="UP000789595">
    <property type="component" value="Unassembled WGS sequence"/>
</dbReference>
<protein>
    <recommendedName>
        <fullName evidence="5">Indole-3-glycerol-phosphate synthase</fullName>
    </recommendedName>
</protein>
<comment type="caution">
    <text evidence="3">The sequence shown here is derived from an EMBL/GenBank/DDBJ whole genome shotgun (WGS) entry which is preliminary data.</text>
</comment>
<sequence>MRRHQAMLLLLLLTSTDAFQLKTAPRDTTKLQAKVGDALGAGRQRFCCGLAPLDPPAPGTEFMHPLLLSGAAKTLREAGAAAIVVDDPVACDAVAGDLEAAGSDAVVLYAGDDAPASADARLVEGGEGGAGIVPVVEGLASAADVGAAAQAAADKGSEALVLRGGDVEVIGPLADTAVPVLRELPFATTTNVDDLDTDAFACKTLGYAGVLLSSQSQSPVGALSEALVNALGVLRSKRSRTYGGAWSESSGRVSESGDQAEAMKWARYMETTTKAGIVGAMEGGAGEDDEPLDEERGDYKAFDGPPAAGSTEKRPASTGPNVPGNEDARQASLKKLKDRGWNT</sequence>
<name>A0A8J2SC96_9STRA</name>
<keyword evidence="4" id="KW-1185">Reference proteome</keyword>
<dbReference type="AlphaFoldDB" id="A0A8J2SC96"/>
<reference evidence="3" key="1">
    <citation type="submission" date="2021-11" db="EMBL/GenBank/DDBJ databases">
        <authorList>
            <consortium name="Genoscope - CEA"/>
            <person name="William W."/>
        </authorList>
    </citation>
    <scope>NUCLEOTIDE SEQUENCE</scope>
</reference>
<dbReference type="OrthoDB" id="10677445at2759"/>
<accession>A0A8J2SC96</accession>
<evidence type="ECO:0000256" key="2">
    <source>
        <dbReference type="SAM" id="SignalP"/>
    </source>
</evidence>
<gene>
    <name evidence="3" type="ORF">PECAL_1P14080</name>
</gene>
<evidence type="ECO:0008006" key="5">
    <source>
        <dbReference type="Google" id="ProtNLM"/>
    </source>
</evidence>
<evidence type="ECO:0000256" key="1">
    <source>
        <dbReference type="SAM" id="MobiDB-lite"/>
    </source>
</evidence>
<proteinExistence type="predicted"/>
<feature type="signal peptide" evidence="2">
    <location>
        <begin position="1"/>
        <end position="18"/>
    </location>
</feature>
<feature type="chain" id="PRO_5035164973" description="Indole-3-glycerol-phosphate synthase" evidence="2">
    <location>
        <begin position="19"/>
        <end position="343"/>
    </location>
</feature>
<keyword evidence="2" id="KW-0732">Signal</keyword>
<feature type="region of interest" description="Disordered" evidence="1">
    <location>
        <begin position="278"/>
        <end position="343"/>
    </location>
</feature>
<evidence type="ECO:0000313" key="4">
    <source>
        <dbReference type="Proteomes" id="UP000789595"/>
    </source>
</evidence>